<evidence type="ECO:0000256" key="3">
    <source>
        <dbReference type="ARBA" id="ARBA00022794"/>
    </source>
</evidence>
<comment type="similarity">
    <text evidence="6">Belongs to the B9D family.</text>
</comment>
<keyword evidence="4" id="KW-0206">Cytoskeleton</keyword>
<dbReference type="PANTHER" id="PTHR12968">
    <property type="entry name" value="B9 DOMAIN-CONTAINING"/>
    <property type="match status" value="1"/>
</dbReference>
<evidence type="ECO:0000256" key="5">
    <source>
        <dbReference type="ARBA" id="ARBA00023273"/>
    </source>
</evidence>
<evidence type="ECO:0000256" key="7">
    <source>
        <dbReference type="ARBA" id="ARBA00039274"/>
    </source>
</evidence>
<proteinExistence type="inferred from homology"/>
<evidence type="ECO:0000256" key="2">
    <source>
        <dbReference type="ARBA" id="ARBA00022490"/>
    </source>
</evidence>
<evidence type="ECO:0000313" key="8">
    <source>
        <dbReference type="EMBL" id="VVC99157.1"/>
    </source>
</evidence>
<dbReference type="Pfam" id="PF07162">
    <property type="entry name" value="B9-C2"/>
    <property type="match status" value="1"/>
</dbReference>
<dbReference type="PANTHER" id="PTHR12968:SF1">
    <property type="entry name" value="B9 DOMAIN-CONTAINING PROTEIN 1"/>
    <property type="match status" value="1"/>
</dbReference>
<keyword evidence="3" id="KW-0970">Cilium biogenesis/degradation</keyword>
<evidence type="ECO:0000256" key="4">
    <source>
        <dbReference type="ARBA" id="ARBA00023212"/>
    </source>
</evidence>
<evidence type="ECO:0000313" key="9">
    <source>
        <dbReference type="Proteomes" id="UP000324832"/>
    </source>
</evidence>
<dbReference type="AlphaFoldDB" id="A0A5E4QLP7"/>
<accession>A0A5E4QLP7</accession>
<evidence type="ECO:0000256" key="1">
    <source>
        <dbReference type="ARBA" id="ARBA00004120"/>
    </source>
</evidence>
<evidence type="ECO:0000256" key="6">
    <source>
        <dbReference type="ARBA" id="ARBA00038411"/>
    </source>
</evidence>
<name>A0A5E4QLP7_9NEOP</name>
<organism evidence="8 9">
    <name type="scientific">Leptidea sinapis</name>
    <dbReference type="NCBI Taxonomy" id="189913"/>
    <lineage>
        <taxon>Eukaryota</taxon>
        <taxon>Metazoa</taxon>
        <taxon>Ecdysozoa</taxon>
        <taxon>Arthropoda</taxon>
        <taxon>Hexapoda</taxon>
        <taxon>Insecta</taxon>
        <taxon>Pterygota</taxon>
        <taxon>Neoptera</taxon>
        <taxon>Endopterygota</taxon>
        <taxon>Lepidoptera</taxon>
        <taxon>Glossata</taxon>
        <taxon>Ditrysia</taxon>
        <taxon>Papilionoidea</taxon>
        <taxon>Pieridae</taxon>
        <taxon>Dismorphiinae</taxon>
        <taxon>Leptidea</taxon>
    </lineage>
</organism>
<gene>
    <name evidence="8" type="ORF">LSINAPIS_LOCUS10087</name>
</gene>
<dbReference type="InterPro" id="IPR010796">
    <property type="entry name" value="C2_B9-type_dom"/>
</dbReference>
<keyword evidence="9" id="KW-1185">Reference proteome</keyword>
<dbReference type="GO" id="GO:0036038">
    <property type="term" value="C:MKS complex"/>
    <property type="evidence" value="ECO:0007669"/>
    <property type="project" value="TreeGrafter"/>
</dbReference>
<protein>
    <recommendedName>
        <fullName evidence="7">B9 domain-containing protein 1</fullName>
    </recommendedName>
</protein>
<keyword evidence="2" id="KW-0963">Cytoplasm</keyword>
<sequence>MDEHHVTKFMVSFSGQLEYITFPAGVFDDQLYVQYNIVWGPDWKPITGLSSGTSQIARSGRDPEKVVFNLPIEMVFSSTNIHGCDSLRGYGLFLLPPLVGTKKLTTHLFRPRSATLLGDWLAWIIGRQPELAEPTMLASGKDNYLLRTESYGTVTLKMAMISKDLRKLGYDNQPAWQYNAEE</sequence>
<comment type="subcellular location">
    <subcellularLocation>
        <location evidence="1">Cytoplasm</location>
        <location evidence="1">Cytoskeleton</location>
        <location evidence="1">Cilium basal body</location>
    </subcellularLocation>
</comment>
<dbReference type="EMBL" id="FZQP02004000">
    <property type="protein sequence ID" value="VVC99157.1"/>
    <property type="molecule type" value="Genomic_DNA"/>
</dbReference>
<reference evidence="8 9" key="1">
    <citation type="submission" date="2017-07" db="EMBL/GenBank/DDBJ databases">
        <authorList>
            <person name="Talla V."/>
            <person name="Backstrom N."/>
        </authorList>
    </citation>
    <scope>NUCLEOTIDE SEQUENCE [LARGE SCALE GENOMIC DNA]</scope>
</reference>
<keyword evidence="5" id="KW-0966">Cell projection</keyword>
<dbReference type="Proteomes" id="UP000324832">
    <property type="component" value="Unassembled WGS sequence"/>
</dbReference>
<dbReference type="GO" id="GO:0060271">
    <property type="term" value="P:cilium assembly"/>
    <property type="evidence" value="ECO:0007669"/>
    <property type="project" value="TreeGrafter"/>
</dbReference>